<evidence type="ECO:0000256" key="1">
    <source>
        <dbReference type="ARBA" id="ARBA00005054"/>
    </source>
</evidence>
<dbReference type="Proteomes" id="UP000034076">
    <property type="component" value="Unassembled WGS sequence"/>
</dbReference>
<dbReference type="Gene3D" id="3.40.50.170">
    <property type="entry name" value="Formyl transferase, N-terminal domain"/>
    <property type="match status" value="1"/>
</dbReference>
<dbReference type="PANTHER" id="PTHR43369">
    <property type="entry name" value="PHOSPHORIBOSYLGLYCINAMIDE FORMYLTRANSFERASE"/>
    <property type="match status" value="1"/>
</dbReference>
<keyword evidence="3 4" id="KW-0658">Purine biosynthesis</keyword>
<dbReference type="EC" id="2.1.2.2" evidence="4"/>
<organism evidence="6 7">
    <name type="scientific">Christensenella hongkongensis</name>
    <dbReference type="NCBI Taxonomy" id="270498"/>
    <lineage>
        <taxon>Bacteria</taxon>
        <taxon>Bacillati</taxon>
        <taxon>Bacillota</taxon>
        <taxon>Clostridia</taxon>
        <taxon>Christensenellales</taxon>
        <taxon>Christensenellaceae</taxon>
        <taxon>Christensenella</taxon>
    </lineage>
</organism>
<dbReference type="InterPro" id="IPR002376">
    <property type="entry name" value="Formyl_transf_N"/>
</dbReference>
<dbReference type="NCBIfam" id="TIGR00639">
    <property type="entry name" value="PurN"/>
    <property type="match status" value="1"/>
</dbReference>
<dbReference type="GO" id="GO:0005829">
    <property type="term" value="C:cytosol"/>
    <property type="evidence" value="ECO:0007669"/>
    <property type="project" value="TreeGrafter"/>
</dbReference>
<dbReference type="InterPro" id="IPR004607">
    <property type="entry name" value="GART"/>
</dbReference>
<proteinExistence type="inferred from homology"/>
<sequence length="206" mass="22044">MLKFAVMASGGGTDFQSLIDAVQSGQINAEICCLVAGKPDIYAIERAKTAGIPVEVVQKKSFGTVEAFDEAILAALKAHAADFVVLAGYLSIIGKKTISAYRNKIINIHPSLIPSFCGMGMYGGKVHEAVIEYGAKFSGATVHFVDEEADTGPIIMQQVVPVMEDDTPEKLAARVLETEHRILPEAVALMADGKLLVEGRRVKVLK</sequence>
<evidence type="ECO:0000259" key="5">
    <source>
        <dbReference type="Pfam" id="PF00551"/>
    </source>
</evidence>
<dbReference type="HAMAP" id="MF_01930">
    <property type="entry name" value="PurN"/>
    <property type="match status" value="1"/>
</dbReference>
<gene>
    <name evidence="4" type="primary">purN</name>
    <name evidence="6" type="ORF">CHK_1148</name>
</gene>
<dbReference type="STRING" id="270498.CHK_1148"/>
<evidence type="ECO:0000256" key="3">
    <source>
        <dbReference type="ARBA" id="ARBA00022755"/>
    </source>
</evidence>
<dbReference type="GO" id="GO:0004644">
    <property type="term" value="F:phosphoribosylglycinamide formyltransferase activity"/>
    <property type="evidence" value="ECO:0007669"/>
    <property type="project" value="UniProtKB-UniRule"/>
</dbReference>
<feature type="domain" description="Formyl transferase N-terminal" evidence="5">
    <location>
        <begin position="3"/>
        <end position="187"/>
    </location>
</feature>
<evidence type="ECO:0000256" key="4">
    <source>
        <dbReference type="HAMAP-Rule" id="MF_01930"/>
    </source>
</evidence>
<comment type="catalytic activity">
    <reaction evidence="4">
        <text>N(1)-(5-phospho-beta-D-ribosyl)glycinamide + (6R)-10-formyltetrahydrofolate = N(2)-formyl-N(1)-(5-phospho-beta-D-ribosyl)glycinamide + (6S)-5,6,7,8-tetrahydrofolate + H(+)</text>
        <dbReference type="Rhea" id="RHEA:15053"/>
        <dbReference type="ChEBI" id="CHEBI:15378"/>
        <dbReference type="ChEBI" id="CHEBI:57453"/>
        <dbReference type="ChEBI" id="CHEBI:143788"/>
        <dbReference type="ChEBI" id="CHEBI:147286"/>
        <dbReference type="ChEBI" id="CHEBI:195366"/>
        <dbReference type="EC" id="2.1.2.2"/>
    </reaction>
</comment>
<dbReference type="PATRIC" id="fig|270498.16.peg.107"/>
<reference evidence="6 7" key="1">
    <citation type="submission" date="2015-04" db="EMBL/GenBank/DDBJ databases">
        <title>Draft genome sequence of bacteremic isolate Catabacter hongkongensis type strain HKU16T.</title>
        <authorList>
            <person name="Lau S.K."/>
            <person name="Teng J.L."/>
            <person name="Huang Y."/>
            <person name="Curreem S.O."/>
            <person name="Tsui S.K."/>
            <person name="Woo P.C."/>
        </authorList>
    </citation>
    <scope>NUCLEOTIDE SEQUENCE [LARGE SCALE GENOMIC DNA]</scope>
    <source>
        <strain evidence="6 7">HKU16</strain>
    </source>
</reference>
<protein>
    <recommendedName>
        <fullName evidence="4">Phosphoribosylglycinamide formyltransferase</fullName>
        <ecNumber evidence="4">2.1.2.2</ecNumber>
    </recommendedName>
    <alternativeName>
        <fullName evidence="4">5'-phosphoribosylglycinamide transformylase</fullName>
    </alternativeName>
    <alternativeName>
        <fullName evidence="4">GAR transformylase</fullName>
        <shortName evidence="4">GART</shortName>
    </alternativeName>
</protein>
<evidence type="ECO:0000313" key="6">
    <source>
        <dbReference type="EMBL" id="KKI51360.1"/>
    </source>
</evidence>
<comment type="caution">
    <text evidence="6">The sequence shown here is derived from an EMBL/GenBank/DDBJ whole genome shotgun (WGS) entry which is preliminary data.</text>
</comment>
<evidence type="ECO:0000313" key="7">
    <source>
        <dbReference type="Proteomes" id="UP000034076"/>
    </source>
</evidence>
<name>A0A0M2NMA3_9FIRM</name>
<keyword evidence="7" id="KW-1185">Reference proteome</keyword>
<comment type="caution">
    <text evidence="4">Lacks conserved residue(s) required for the propagation of feature annotation.</text>
</comment>
<comment type="pathway">
    <text evidence="1 4">Purine metabolism; IMP biosynthesis via de novo pathway; N(2)-formyl-N(1)-(5-phospho-D-ribosyl)glycinamide from N(1)-(5-phospho-D-ribosyl)glycinamide (10-formyl THF route): step 1/1.</text>
</comment>
<comment type="similarity">
    <text evidence="4">Belongs to the GART family.</text>
</comment>
<dbReference type="InterPro" id="IPR036477">
    <property type="entry name" value="Formyl_transf_N_sf"/>
</dbReference>
<dbReference type="SUPFAM" id="SSF53328">
    <property type="entry name" value="Formyltransferase"/>
    <property type="match status" value="1"/>
</dbReference>
<feature type="site" description="Raises pKa of active site His" evidence="4">
    <location>
        <position position="150"/>
    </location>
</feature>
<feature type="binding site" evidence="4">
    <location>
        <position position="107"/>
    </location>
    <ligand>
        <name>(6R)-10-formyltetrahydrofolate</name>
        <dbReference type="ChEBI" id="CHEBI:195366"/>
    </ligand>
</feature>
<dbReference type="PANTHER" id="PTHR43369:SF2">
    <property type="entry name" value="PHOSPHORIBOSYLGLYCINAMIDE FORMYLTRANSFERASE"/>
    <property type="match status" value="1"/>
</dbReference>
<dbReference type="EMBL" id="LAYJ01000078">
    <property type="protein sequence ID" value="KKI51360.1"/>
    <property type="molecule type" value="Genomic_DNA"/>
</dbReference>
<keyword evidence="2 4" id="KW-0808">Transferase</keyword>
<dbReference type="CDD" id="cd08645">
    <property type="entry name" value="FMT_core_GART"/>
    <property type="match status" value="1"/>
</dbReference>
<dbReference type="Pfam" id="PF00551">
    <property type="entry name" value="Formyl_trans_N"/>
    <property type="match status" value="1"/>
</dbReference>
<dbReference type="UniPathway" id="UPA00074">
    <property type="reaction ID" value="UER00126"/>
</dbReference>
<feature type="active site" description="Proton donor" evidence="4">
    <location>
        <position position="109"/>
    </location>
</feature>
<dbReference type="AlphaFoldDB" id="A0A0M2NMA3"/>
<accession>A0A0M2NMA3</accession>
<evidence type="ECO:0000256" key="2">
    <source>
        <dbReference type="ARBA" id="ARBA00022679"/>
    </source>
</evidence>
<comment type="function">
    <text evidence="4">Catalyzes the transfer of a formyl group from 10-formyltetrahydrofolate to 5-phospho-ribosyl-glycinamide (GAR), producing 5-phospho-ribosyl-N-formylglycinamide (FGAR) and tetrahydrofolate.</text>
</comment>
<dbReference type="GO" id="GO:0006189">
    <property type="term" value="P:'de novo' IMP biosynthetic process"/>
    <property type="evidence" value="ECO:0007669"/>
    <property type="project" value="UniProtKB-UniRule"/>
</dbReference>